<evidence type="ECO:0000313" key="2">
    <source>
        <dbReference type="Proteomes" id="UP000194137"/>
    </source>
</evidence>
<organism evidence="1 2">
    <name type="scientific">Pseudorhodoplanes sinuspersici</name>
    <dbReference type="NCBI Taxonomy" id="1235591"/>
    <lineage>
        <taxon>Bacteria</taxon>
        <taxon>Pseudomonadati</taxon>
        <taxon>Pseudomonadota</taxon>
        <taxon>Alphaproteobacteria</taxon>
        <taxon>Hyphomicrobiales</taxon>
        <taxon>Pseudorhodoplanes</taxon>
    </lineage>
</organism>
<dbReference type="EMBL" id="CP021112">
    <property type="protein sequence ID" value="ARQ01921.1"/>
    <property type="molecule type" value="Genomic_DNA"/>
</dbReference>
<keyword evidence="2" id="KW-1185">Reference proteome</keyword>
<reference evidence="1 2" key="1">
    <citation type="submission" date="2017-05" db="EMBL/GenBank/DDBJ databases">
        <title>Full genome sequence of Pseudorhodoplanes sinuspersici.</title>
        <authorList>
            <person name="Dastgheib S.M.M."/>
            <person name="Shavandi M."/>
            <person name="Tirandaz H."/>
        </authorList>
    </citation>
    <scope>NUCLEOTIDE SEQUENCE [LARGE SCALE GENOMIC DNA]</scope>
    <source>
        <strain evidence="1 2">RIPI110</strain>
    </source>
</reference>
<dbReference type="STRING" id="1235591.CAK95_24585"/>
<dbReference type="Proteomes" id="UP000194137">
    <property type="component" value="Chromosome"/>
</dbReference>
<gene>
    <name evidence="1" type="ORF">CAK95_24585</name>
</gene>
<sequence length="67" mass="7729">MTIIHLCCICGDDAEDKPNDAGDFLCMDHMEDWRQSLKEMCEFNETKPIETDEHGRNVAAMRRARAL</sequence>
<dbReference type="RefSeq" id="WP_086090316.1">
    <property type="nucleotide sequence ID" value="NZ_CP021112.1"/>
</dbReference>
<accession>A0A1W6ZXQ6</accession>
<proteinExistence type="predicted"/>
<dbReference type="AlphaFoldDB" id="A0A1W6ZXQ6"/>
<evidence type="ECO:0000313" key="1">
    <source>
        <dbReference type="EMBL" id="ARQ01921.1"/>
    </source>
</evidence>
<name>A0A1W6ZXQ6_9HYPH</name>
<protein>
    <submittedName>
        <fullName evidence="1">Uncharacterized protein</fullName>
    </submittedName>
</protein>
<dbReference type="KEGG" id="psin:CAK95_24585"/>